<gene>
    <name evidence="2" type="ordered locus">Mpet_2220</name>
</gene>
<evidence type="ECO:0000313" key="3">
    <source>
        <dbReference type="Proteomes" id="UP000006565"/>
    </source>
</evidence>
<dbReference type="AlphaFoldDB" id="E1RKM9"/>
<dbReference type="eggNOG" id="arCOG03450">
    <property type="taxonomic scope" value="Archaea"/>
</dbReference>
<keyword evidence="1" id="KW-0472">Membrane</keyword>
<dbReference type="Proteomes" id="UP000006565">
    <property type="component" value="Chromosome"/>
</dbReference>
<organism evidence="2 3">
    <name type="scientific">Methanolacinia petrolearia (strain DSM 11571 / OCM 486 / SEBR 4847)</name>
    <name type="common">Methanoplanus petrolearius</name>
    <dbReference type="NCBI Taxonomy" id="679926"/>
    <lineage>
        <taxon>Archaea</taxon>
        <taxon>Methanobacteriati</taxon>
        <taxon>Methanobacteriota</taxon>
        <taxon>Stenosarchaea group</taxon>
        <taxon>Methanomicrobia</taxon>
        <taxon>Methanomicrobiales</taxon>
        <taxon>Methanomicrobiaceae</taxon>
        <taxon>Methanolacinia</taxon>
    </lineage>
</organism>
<protein>
    <submittedName>
        <fullName evidence="2">Uncharacterized protein</fullName>
    </submittedName>
</protein>
<dbReference type="KEGG" id="mpi:Mpet_2220"/>
<proteinExistence type="predicted"/>
<dbReference type="HOGENOM" id="CLU_471460_0_0_2"/>
<dbReference type="RefSeq" id="WP_013330145.1">
    <property type="nucleotide sequence ID" value="NC_014507.1"/>
</dbReference>
<accession>E1RKM9</accession>
<evidence type="ECO:0000313" key="2">
    <source>
        <dbReference type="EMBL" id="ADN36968.1"/>
    </source>
</evidence>
<keyword evidence="3" id="KW-1185">Reference proteome</keyword>
<feature type="transmembrane region" description="Helical" evidence="1">
    <location>
        <begin position="12"/>
        <end position="30"/>
    </location>
</feature>
<reference evidence="2 3" key="1">
    <citation type="journal article" date="2010" name="Stand. Genomic Sci.">
        <title>Complete genome sequence of Methanoplanus petrolearius type strain (SEBR 4847).</title>
        <authorList>
            <person name="Brambilla E."/>
            <person name="Djao O.D."/>
            <person name="Daligault H."/>
            <person name="Lapidus A."/>
            <person name="Lucas S."/>
            <person name="Hammon N."/>
            <person name="Nolan M."/>
            <person name="Tice H."/>
            <person name="Cheng J.F."/>
            <person name="Han C."/>
            <person name="Tapia R."/>
            <person name="Goodwin L."/>
            <person name="Pitluck S."/>
            <person name="Liolios K."/>
            <person name="Ivanova N."/>
            <person name="Mavromatis K."/>
            <person name="Mikhailova N."/>
            <person name="Pati A."/>
            <person name="Chen A."/>
            <person name="Palaniappan K."/>
            <person name="Land M."/>
            <person name="Hauser L."/>
            <person name="Chang Y.J."/>
            <person name="Jeffries C.D."/>
            <person name="Rohde M."/>
            <person name="Spring S."/>
            <person name="Sikorski J."/>
            <person name="Goker M."/>
            <person name="Woyke T."/>
            <person name="Bristow J."/>
            <person name="Eisen J.A."/>
            <person name="Markowitz V."/>
            <person name="Hugenholtz P."/>
            <person name="Kyrpides N.C."/>
            <person name="Klenk H.P."/>
        </authorList>
    </citation>
    <scope>NUCLEOTIDE SEQUENCE [LARGE SCALE GENOMIC DNA]</scope>
    <source>
        <strain evidence="3">DSM 11571 / OCM 486 / SEBR 4847</strain>
    </source>
</reference>
<sequence length="470" mass="52551" precursor="true">MALEIDQNLFKWVVIAIILMCLVSGAGIMYKFTGGFAFLNSGDNGEKEYYASSGYIENNDAPLGYKQYTWTYGDEEMSIDVNVPGDVYQDYAYGIDGTIYPDNITEYIISSGDDGVVSDTAGQLSAIIKSKDYSDEEDVTGLVFSFVGSIPYETDYESGHSSEYPRTPAVILSDGAGDSGDHSILAAALLRELGYGVAIVYYPPESFDEQTVIPEAVALGLISNDSRQRPVYPVSNEDGTEIITVSPFWTVDTTEKGYPSSAFYSISPEIYPDDSLWCGIPYNPGGKFRADFGKDLDYQSELLSSDIIRSHPLTYPDWLEQTYDYYQTVWYPSGVSWELDDKWRLYDKLLDITGQPRLLYTPWGFAEANTSTPWRITFRITDMDPLRSDKEMTPYSDVLLVLYEKDQDTGKLTLADKTGWQTLYDSDFYRIAGPYPPGKYVLGIFVKNAGVDVSLEYSGKVTTTNYQGPI</sequence>
<dbReference type="EMBL" id="CP002117">
    <property type="protein sequence ID" value="ADN36968.1"/>
    <property type="molecule type" value="Genomic_DNA"/>
</dbReference>
<evidence type="ECO:0000256" key="1">
    <source>
        <dbReference type="SAM" id="Phobius"/>
    </source>
</evidence>
<dbReference type="OrthoDB" id="110514at2157"/>
<keyword evidence="1" id="KW-1133">Transmembrane helix</keyword>
<dbReference type="STRING" id="679926.Mpet_2220"/>
<name>E1RKM9_METP4</name>
<dbReference type="GeneID" id="9744705"/>
<keyword evidence="1" id="KW-0812">Transmembrane</keyword>
<dbReference type="Gene3D" id="3.10.620.30">
    <property type="match status" value="1"/>
</dbReference>